<keyword evidence="4 13" id="KW-0963">Cytoplasm</keyword>
<dbReference type="InterPro" id="IPR042118">
    <property type="entry name" value="QueA_dom1"/>
</dbReference>
<keyword evidence="7 13" id="KW-0671">Queuosine biosynthesis</keyword>
<reference evidence="14 15" key="1">
    <citation type="submission" date="2015-05" db="EMBL/GenBank/DDBJ databases">
        <title>Draft genome sequence of Lampropedia sp. CT6, isolated from the microbial mat of a hot water spring, located at Manikaran, India.</title>
        <authorList>
            <person name="Tripathi C."/>
            <person name="Rani P."/>
            <person name="Mahato N.K."/>
            <person name="Lal R."/>
        </authorList>
    </citation>
    <scope>NUCLEOTIDE SEQUENCE [LARGE SCALE GENOMIC DNA]</scope>
    <source>
        <strain evidence="14 15">CT6</strain>
    </source>
</reference>
<dbReference type="HAMAP" id="MF_00113">
    <property type="entry name" value="QueA"/>
    <property type="match status" value="1"/>
</dbReference>
<dbReference type="Gene3D" id="3.40.1780.10">
    <property type="entry name" value="QueA-like"/>
    <property type="match status" value="1"/>
</dbReference>
<dbReference type="EMBL" id="LBNQ01000025">
    <property type="protein sequence ID" value="KKW67670.1"/>
    <property type="molecule type" value="Genomic_DNA"/>
</dbReference>
<evidence type="ECO:0000256" key="10">
    <source>
        <dbReference type="ARBA" id="ARBA00066503"/>
    </source>
</evidence>
<dbReference type="PATRIC" id="fig|1610491.3.peg.1797"/>
<evidence type="ECO:0000256" key="9">
    <source>
        <dbReference type="ARBA" id="ARBA00061210"/>
    </source>
</evidence>
<protein>
    <recommendedName>
        <fullName evidence="11 13">S-adenosylmethionine:tRNA ribosyltransferase-isomerase</fullName>
        <ecNumber evidence="10 13">2.4.99.17</ecNumber>
    </recommendedName>
    <alternativeName>
        <fullName evidence="12 13">Queuosine biosynthesis protein QueA</fullName>
    </alternativeName>
</protein>
<evidence type="ECO:0000256" key="13">
    <source>
        <dbReference type="HAMAP-Rule" id="MF_00113"/>
    </source>
</evidence>
<comment type="catalytic activity">
    <reaction evidence="8 13">
        <text>7-aminomethyl-7-carbaguanosine(34) in tRNA + S-adenosyl-L-methionine = epoxyqueuosine(34) in tRNA + adenine + L-methionine + 2 H(+)</text>
        <dbReference type="Rhea" id="RHEA:32155"/>
        <dbReference type="Rhea" id="RHEA-COMP:10342"/>
        <dbReference type="Rhea" id="RHEA-COMP:18582"/>
        <dbReference type="ChEBI" id="CHEBI:15378"/>
        <dbReference type="ChEBI" id="CHEBI:16708"/>
        <dbReference type="ChEBI" id="CHEBI:57844"/>
        <dbReference type="ChEBI" id="CHEBI:59789"/>
        <dbReference type="ChEBI" id="CHEBI:82833"/>
        <dbReference type="ChEBI" id="CHEBI:194443"/>
        <dbReference type="EC" id="2.4.99.17"/>
    </reaction>
</comment>
<comment type="subunit">
    <text evidence="3 13">Monomer.</text>
</comment>
<dbReference type="UniPathway" id="UPA00392"/>
<dbReference type="NCBIfam" id="TIGR00113">
    <property type="entry name" value="queA"/>
    <property type="match status" value="1"/>
</dbReference>
<dbReference type="FunFam" id="3.40.1780.10:FF:000001">
    <property type="entry name" value="S-adenosylmethionine:tRNA ribosyltransferase-isomerase"/>
    <property type="match status" value="1"/>
</dbReference>
<dbReference type="InterPro" id="IPR036100">
    <property type="entry name" value="QueA_sf"/>
</dbReference>
<evidence type="ECO:0000256" key="4">
    <source>
        <dbReference type="ARBA" id="ARBA00022490"/>
    </source>
</evidence>
<evidence type="ECO:0000256" key="5">
    <source>
        <dbReference type="ARBA" id="ARBA00022679"/>
    </source>
</evidence>
<gene>
    <name evidence="13" type="primary">queA</name>
    <name evidence="14" type="ORF">AAV94_08455</name>
</gene>
<keyword evidence="5 13" id="KW-0808">Transferase</keyword>
<evidence type="ECO:0000313" key="14">
    <source>
        <dbReference type="EMBL" id="KKW67670.1"/>
    </source>
</evidence>
<dbReference type="PANTHER" id="PTHR30307">
    <property type="entry name" value="S-ADENOSYLMETHIONINE:TRNA RIBOSYLTRANSFERASE-ISOMERASE"/>
    <property type="match status" value="1"/>
</dbReference>
<dbReference type="GO" id="GO:0005737">
    <property type="term" value="C:cytoplasm"/>
    <property type="evidence" value="ECO:0007669"/>
    <property type="project" value="UniProtKB-SubCell"/>
</dbReference>
<dbReference type="OrthoDB" id="9805933at2"/>
<dbReference type="SUPFAM" id="SSF111337">
    <property type="entry name" value="QueA-like"/>
    <property type="match status" value="1"/>
</dbReference>
<dbReference type="EC" id="2.4.99.17" evidence="10 13"/>
<dbReference type="InterPro" id="IPR003699">
    <property type="entry name" value="QueA"/>
</dbReference>
<proteinExistence type="inferred from homology"/>
<dbReference type="AlphaFoldDB" id="A0A0U1PYS7"/>
<dbReference type="Pfam" id="PF02547">
    <property type="entry name" value="Queuosine_synth"/>
    <property type="match status" value="1"/>
</dbReference>
<comment type="similarity">
    <text evidence="9 13">Belongs to the QueA family.</text>
</comment>
<evidence type="ECO:0000313" key="15">
    <source>
        <dbReference type="Proteomes" id="UP000050580"/>
    </source>
</evidence>
<dbReference type="InterPro" id="IPR042119">
    <property type="entry name" value="QueA_dom2"/>
</dbReference>
<dbReference type="PANTHER" id="PTHR30307:SF0">
    <property type="entry name" value="S-ADENOSYLMETHIONINE:TRNA RIBOSYLTRANSFERASE-ISOMERASE"/>
    <property type="match status" value="1"/>
</dbReference>
<comment type="function">
    <text evidence="13">Transfers and isomerizes the ribose moiety from AdoMet to the 7-aminomethyl group of 7-deazaguanine (preQ1-tRNA) to give epoxyqueuosine (oQ-tRNA).</text>
</comment>
<name>A0A0U1PYS7_9BURK</name>
<dbReference type="NCBIfam" id="NF001140">
    <property type="entry name" value="PRK00147.1"/>
    <property type="match status" value="1"/>
</dbReference>
<keyword evidence="6 13" id="KW-0949">S-adenosyl-L-methionine</keyword>
<keyword evidence="15" id="KW-1185">Reference proteome</keyword>
<comment type="subcellular location">
    <subcellularLocation>
        <location evidence="1 13">Cytoplasm</location>
    </subcellularLocation>
</comment>
<dbReference type="Proteomes" id="UP000050580">
    <property type="component" value="Unassembled WGS sequence"/>
</dbReference>
<evidence type="ECO:0000256" key="3">
    <source>
        <dbReference type="ARBA" id="ARBA00011245"/>
    </source>
</evidence>
<dbReference type="GO" id="GO:0008616">
    <property type="term" value="P:tRNA queuosine(34) biosynthetic process"/>
    <property type="evidence" value="ECO:0007669"/>
    <property type="project" value="UniProtKB-UniRule"/>
</dbReference>
<accession>A0A0U1PYS7</accession>
<dbReference type="Gene3D" id="2.40.10.240">
    <property type="entry name" value="QueA-like"/>
    <property type="match status" value="1"/>
</dbReference>
<dbReference type="STRING" id="1610491.AAV94_08455"/>
<evidence type="ECO:0000256" key="12">
    <source>
        <dbReference type="ARBA" id="ARBA00076160"/>
    </source>
</evidence>
<sequence length="373" mass="40839">MVGFACLAMSERRYTLADFDYPLPEELIAHHPAPVRSASRLLDGRQWPAQDRVFHDLPALLAPGDLLIFNDTKVVKARIFGEKASGGKLEILIERVLEDDQVAVHLRVSKKPAVGATLHFAGGLAHGGFDATLLGRYPGADGPLFCLQLQLPPGETAWSVMERFGHLPLPPYIERHQADGDDADAAEDAERYQTVFARKPGAVAAPTAALHFDAATLQALQDKGIERAGITLHVGAGTFQPVKTEDIGQHRMHSEYYEIPAATLAAIDACRARGGRVVAVGTTSVRTLESWAQTGQTRGDTQIFITPGFRFRVVDLLVTNFHLPKSTLMMLVSAFAGYDHIRRLYAHAIAGRYRFFSYGDSMLLQRTESPQAS</sequence>
<evidence type="ECO:0000256" key="11">
    <source>
        <dbReference type="ARBA" id="ARBA00069325"/>
    </source>
</evidence>
<evidence type="ECO:0000256" key="2">
    <source>
        <dbReference type="ARBA" id="ARBA00004691"/>
    </source>
</evidence>
<organism evidence="14 15">
    <name type="scientific">Lampropedia cohaerens</name>
    <dbReference type="NCBI Taxonomy" id="1610491"/>
    <lineage>
        <taxon>Bacteria</taxon>
        <taxon>Pseudomonadati</taxon>
        <taxon>Pseudomonadota</taxon>
        <taxon>Betaproteobacteria</taxon>
        <taxon>Burkholderiales</taxon>
        <taxon>Comamonadaceae</taxon>
        <taxon>Lampropedia</taxon>
    </lineage>
</organism>
<evidence type="ECO:0000256" key="7">
    <source>
        <dbReference type="ARBA" id="ARBA00022785"/>
    </source>
</evidence>
<dbReference type="GO" id="GO:0051075">
    <property type="term" value="F:S-adenosylmethionine:tRNA ribosyltransferase-isomerase activity"/>
    <property type="evidence" value="ECO:0007669"/>
    <property type="project" value="UniProtKB-EC"/>
</dbReference>
<evidence type="ECO:0000256" key="8">
    <source>
        <dbReference type="ARBA" id="ARBA00052751"/>
    </source>
</evidence>
<comment type="pathway">
    <text evidence="2 13">tRNA modification; tRNA-queuosine biosynthesis.</text>
</comment>
<comment type="caution">
    <text evidence="14">The sequence shown here is derived from an EMBL/GenBank/DDBJ whole genome shotgun (WGS) entry which is preliminary data.</text>
</comment>
<evidence type="ECO:0000256" key="6">
    <source>
        <dbReference type="ARBA" id="ARBA00022691"/>
    </source>
</evidence>
<evidence type="ECO:0000256" key="1">
    <source>
        <dbReference type="ARBA" id="ARBA00004496"/>
    </source>
</evidence>